<dbReference type="Proteomes" id="UP001432027">
    <property type="component" value="Unassembled WGS sequence"/>
</dbReference>
<dbReference type="EMBL" id="BTSX01000005">
    <property type="protein sequence ID" value="GMS99029.1"/>
    <property type="molecule type" value="Genomic_DNA"/>
</dbReference>
<feature type="transmembrane region" description="Helical" evidence="1">
    <location>
        <begin position="39"/>
        <end position="58"/>
    </location>
</feature>
<feature type="non-terminal residue" evidence="2">
    <location>
        <position position="1"/>
    </location>
</feature>
<gene>
    <name evidence="2" type="ORF">PENTCL1PPCAC_21204</name>
</gene>
<organism evidence="2 3">
    <name type="scientific">Pristionchus entomophagus</name>
    <dbReference type="NCBI Taxonomy" id="358040"/>
    <lineage>
        <taxon>Eukaryota</taxon>
        <taxon>Metazoa</taxon>
        <taxon>Ecdysozoa</taxon>
        <taxon>Nematoda</taxon>
        <taxon>Chromadorea</taxon>
        <taxon>Rhabditida</taxon>
        <taxon>Rhabditina</taxon>
        <taxon>Diplogasteromorpha</taxon>
        <taxon>Diplogasteroidea</taxon>
        <taxon>Neodiplogasteridae</taxon>
        <taxon>Pristionchus</taxon>
    </lineage>
</organism>
<keyword evidence="3" id="KW-1185">Reference proteome</keyword>
<evidence type="ECO:0000313" key="3">
    <source>
        <dbReference type="Proteomes" id="UP001432027"/>
    </source>
</evidence>
<sequence>QIEMTITTTLQQEKVKVPVQPAKRTGATCSIDGGIIRRLIVIAYFLGLTLPTIAVFIIPDARFFLVYSVYLFLSIIFMVPTSLIYLASIDSRLVIYRSSSGNIRVKFTPITPVVNIV</sequence>
<protein>
    <recommendedName>
        <fullName evidence="4">G protein-coupled receptor</fullName>
    </recommendedName>
</protein>
<reference evidence="2" key="1">
    <citation type="submission" date="2023-10" db="EMBL/GenBank/DDBJ databases">
        <title>Genome assembly of Pristionchus species.</title>
        <authorList>
            <person name="Yoshida K."/>
            <person name="Sommer R.J."/>
        </authorList>
    </citation>
    <scope>NUCLEOTIDE SEQUENCE</scope>
    <source>
        <strain evidence="2">RS0144</strain>
    </source>
</reference>
<feature type="transmembrane region" description="Helical" evidence="1">
    <location>
        <begin position="64"/>
        <end position="87"/>
    </location>
</feature>
<evidence type="ECO:0008006" key="4">
    <source>
        <dbReference type="Google" id="ProtNLM"/>
    </source>
</evidence>
<proteinExistence type="predicted"/>
<keyword evidence="1" id="KW-1133">Transmembrane helix</keyword>
<evidence type="ECO:0000313" key="2">
    <source>
        <dbReference type="EMBL" id="GMS99029.1"/>
    </source>
</evidence>
<name>A0AAV5TX15_9BILA</name>
<keyword evidence="1" id="KW-0812">Transmembrane</keyword>
<accession>A0AAV5TX15</accession>
<evidence type="ECO:0000256" key="1">
    <source>
        <dbReference type="SAM" id="Phobius"/>
    </source>
</evidence>
<dbReference type="AlphaFoldDB" id="A0AAV5TX15"/>
<keyword evidence="1" id="KW-0472">Membrane</keyword>
<comment type="caution">
    <text evidence="2">The sequence shown here is derived from an EMBL/GenBank/DDBJ whole genome shotgun (WGS) entry which is preliminary data.</text>
</comment>